<dbReference type="Pfam" id="PF21365">
    <property type="entry name" value="Glyco_hydro_31_3rd"/>
    <property type="match status" value="1"/>
</dbReference>
<feature type="domain" description="Glycosyl hydrolase family 31 C-terminal" evidence="6">
    <location>
        <begin position="740"/>
        <end position="807"/>
    </location>
</feature>
<feature type="domain" description="Glycoside hydrolase family 31 TIM barrel" evidence="5">
    <location>
        <begin position="411"/>
        <end position="733"/>
    </location>
</feature>
<sequence length="851" mass="92099">MATIKRGRAYSGQRCAHTPHFAVFLCIASALHCSIALGDAEVLTASTDCASALAAAGRVELTACADGSIKAVAVSPLSCPSSSSGCPLTLDGGAIVETRSGSAFLRSLSAEVGYPESSGNTRYLRNIQHRCDKVVQAEVGAGMDEVGKRGEIVWIRGTLGGNSQCEASFNLTLRAYVNDGSIQVEVKTEVEKSRSATLPSSSTSTSASASFFPFPSPHLPAAGVEMTFVTHHDEAFVGFGAQYSKLDWGGDVVQVLTREQGVGRGRQPLTDALNAAEGFSGGNRHTTYAPMAASITSACRSFRASHTLPGEVDLTHSHGTFGLRPSASLRFFEPLDASNGGVEANKQGVISGALTFTAACSPAELVQVGSQVAGRMQPLPSWAGEGICVGTEGNADDLHGNITRLRKGFSAPITSVWLQDWVGSMALPWGEGLRWQWEPSSSPYGDWAAFVRDLYEKEGIRTLSYINPMLRQLDAPYEGEESMYAYANRRGYFVQLDDHTVWTGYANASLIDLTNPAAVEWYKQVIISMLEGGVSGWMCDFAEALPIPSSPYSGSAAQLKNNYPLMWAKLNRVAIHDFFSRCAANSTYASLHWPCHHFAEEEIVYFMRAASPTSPGYTSLFWLGDQLATFDGHDGLQSALVGLQSTSLSGMAIEHSDIGGFNAIQEYGFNIHRTKEVFLRWCEFAAFTSFYRTHLGTSPTGNWQFYSDDDTSAGFVKMGKLFRALREYRYALMKEASSSGLPVNRPVLMEFPNDKEVWKSSVTETEAMLGDALLFAPALADGIKEVKVYLPPSAKWSRLYVGKECESSGALSDSTVFLSGWVRVDAVVGCPAAFVRHDMLWSKHLLALSFD</sequence>
<gene>
    <name evidence="7" type="ORF">PBIL07802_LOCUS17135</name>
</gene>
<evidence type="ECO:0000256" key="2">
    <source>
        <dbReference type="RuleBase" id="RU361185"/>
    </source>
</evidence>
<dbReference type="InterPro" id="IPR052990">
    <property type="entry name" value="Sulfoquinovosidase_GH31"/>
</dbReference>
<dbReference type="Pfam" id="PF01055">
    <property type="entry name" value="Glyco_hydro_31_2nd"/>
    <property type="match status" value="1"/>
</dbReference>
<reference evidence="7" key="1">
    <citation type="submission" date="2021-01" db="EMBL/GenBank/DDBJ databases">
        <authorList>
            <person name="Corre E."/>
            <person name="Pelletier E."/>
            <person name="Niang G."/>
            <person name="Scheremetjew M."/>
            <person name="Finn R."/>
            <person name="Kale V."/>
            <person name="Holt S."/>
            <person name="Cochrane G."/>
            <person name="Meng A."/>
            <person name="Brown T."/>
            <person name="Cohen L."/>
        </authorList>
    </citation>
    <scope>NUCLEOTIDE SEQUENCE</scope>
    <source>
        <strain evidence="7">NIES-2562</strain>
    </source>
</reference>
<evidence type="ECO:0000259" key="5">
    <source>
        <dbReference type="Pfam" id="PF01055"/>
    </source>
</evidence>
<dbReference type="SUPFAM" id="SSF51445">
    <property type="entry name" value="(Trans)glycosidases"/>
    <property type="match status" value="1"/>
</dbReference>
<feature type="chain" id="PRO_5031544004" description="Alpha-glucosidase" evidence="4">
    <location>
        <begin position="41"/>
        <end position="851"/>
    </location>
</feature>
<dbReference type="EMBL" id="HBIB01026494">
    <property type="protein sequence ID" value="CAE0254886.1"/>
    <property type="molecule type" value="Transcribed_RNA"/>
</dbReference>
<evidence type="ECO:0008006" key="8">
    <source>
        <dbReference type="Google" id="ProtNLM"/>
    </source>
</evidence>
<dbReference type="InterPro" id="IPR048395">
    <property type="entry name" value="Glyco_hydro_31_C"/>
</dbReference>
<name>A0A7S3G7R6_9EUKA</name>
<dbReference type="InterPro" id="IPR013780">
    <property type="entry name" value="Glyco_hydro_b"/>
</dbReference>
<evidence type="ECO:0000313" key="7">
    <source>
        <dbReference type="EMBL" id="CAE0254886.1"/>
    </source>
</evidence>
<feature type="signal peptide" evidence="4">
    <location>
        <begin position="1"/>
        <end position="40"/>
    </location>
</feature>
<keyword evidence="2" id="KW-0326">Glycosidase</keyword>
<evidence type="ECO:0000256" key="4">
    <source>
        <dbReference type="SAM" id="SignalP"/>
    </source>
</evidence>
<proteinExistence type="inferred from homology"/>
<comment type="similarity">
    <text evidence="1 2">Belongs to the glycosyl hydrolase 31 family.</text>
</comment>
<evidence type="ECO:0000256" key="3">
    <source>
        <dbReference type="SAM" id="MobiDB-lite"/>
    </source>
</evidence>
<dbReference type="Gene3D" id="3.20.20.80">
    <property type="entry name" value="Glycosidases"/>
    <property type="match status" value="1"/>
</dbReference>
<protein>
    <recommendedName>
        <fullName evidence="8">Alpha-glucosidase</fullName>
    </recommendedName>
</protein>
<evidence type="ECO:0000256" key="1">
    <source>
        <dbReference type="ARBA" id="ARBA00007806"/>
    </source>
</evidence>
<evidence type="ECO:0000259" key="6">
    <source>
        <dbReference type="Pfam" id="PF21365"/>
    </source>
</evidence>
<keyword evidence="4" id="KW-0732">Signal</keyword>
<dbReference type="Gene3D" id="2.60.40.1180">
    <property type="entry name" value="Golgi alpha-mannosidase II"/>
    <property type="match status" value="1"/>
</dbReference>
<feature type="region of interest" description="Disordered" evidence="3">
    <location>
        <begin position="190"/>
        <end position="209"/>
    </location>
</feature>
<dbReference type="GO" id="GO:0005975">
    <property type="term" value="P:carbohydrate metabolic process"/>
    <property type="evidence" value="ECO:0007669"/>
    <property type="project" value="InterPro"/>
</dbReference>
<feature type="compositionally biased region" description="Low complexity" evidence="3">
    <location>
        <begin position="195"/>
        <end position="209"/>
    </location>
</feature>
<keyword evidence="2" id="KW-0378">Hydrolase</keyword>
<dbReference type="SUPFAM" id="SSF51011">
    <property type="entry name" value="Glycosyl hydrolase domain"/>
    <property type="match status" value="1"/>
</dbReference>
<organism evidence="7">
    <name type="scientific">Palpitomonas bilix</name>
    <dbReference type="NCBI Taxonomy" id="652834"/>
    <lineage>
        <taxon>Eukaryota</taxon>
        <taxon>Eukaryota incertae sedis</taxon>
    </lineage>
</organism>
<dbReference type="AlphaFoldDB" id="A0A7S3G7R6"/>
<accession>A0A7S3G7R6</accession>
<dbReference type="PANTHER" id="PTHR46959:SF2">
    <property type="entry name" value="SULFOQUINOVOSIDASE"/>
    <property type="match status" value="1"/>
</dbReference>
<dbReference type="PANTHER" id="PTHR46959">
    <property type="entry name" value="SULFOQUINOVOSIDASE"/>
    <property type="match status" value="1"/>
</dbReference>
<dbReference type="GO" id="GO:0004553">
    <property type="term" value="F:hydrolase activity, hydrolyzing O-glycosyl compounds"/>
    <property type="evidence" value="ECO:0007669"/>
    <property type="project" value="InterPro"/>
</dbReference>
<dbReference type="InterPro" id="IPR017853">
    <property type="entry name" value="GH"/>
</dbReference>
<dbReference type="InterPro" id="IPR000322">
    <property type="entry name" value="Glyco_hydro_31_TIM"/>
</dbReference>